<protein>
    <submittedName>
        <fullName evidence="5">Membrane protein</fullName>
    </submittedName>
</protein>
<feature type="domain" description="Tim44-like" evidence="4">
    <location>
        <begin position="157"/>
        <end position="300"/>
    </location>
</feature>
<feature type="signal peptide" evidence="3">
    <location>
        <begin position="1"/>
        <end position="22"/>
    </location>
</feature>
<dbReference type="AlphaFoldDB" id="A0A511AZJ5"/>
<feature type="transmembrane region" description="Helical" evidence="2">
    <location>
        <begin position="126"/>
        <end position="147"/>
    </location>
</feature>
<dbReference type="Gene3D" id="3.10.450.240">
    <property type="match status" value="1"/>
</dbReference>
<keyword evidence="2" id="KW-0812">Transmembrane</keyword>
<dbReference type="InterPro" id="IPR007379">
    <property type="entry name" value="Tim44-like_dom"/>
</dbReference>
<gene>
    <name evidence="5" type="ORF">GWA01_05130</name>
</gene>
<dbReference type="SMART" id="SM00978">
    <property type="entry name" value="Tim44"/>
    <property type="match status" value="1"/>
</dbReference>
<evidence type="ECO:0000313" key="6">
    <source>
        <dbReference type="Proteomes" id="UP000321230"/>
    </source>
</evidence>
<dbReference type="SUPFAM" id="SSF54427">
    <property type="entry name" value="NTF2-like"/>
    <property type="match status" value="1"/>
</dbReference>
<evidence type="ECO:0000259" key="4">
    <source>
        <dbReference type="SMART" id="SM00978"/>
    </source>
</evidence>
<feature type="chain" id="PRO_5021880809" evidence="3">
    <location>
        <begin position="23"/>
        <end position="302"/>
    </location>
</feature>
<evidence type="ECO:0000256" key="2">
    <source>
        <dbReference type="SAM" id="Phobius"/>
    </source>
</evidence>
<reference evidence="5 6" key="1">
    <citation type="submission" date="2019-07" db="EMBL/GenBank/DDBJ databases">
        <title>Whole genome shotgun sequence of Gluconobacter wancherniae NBRC 103581.</title>
        <authorList>
            <person name="Hosoyama A."/>
            <person name="Uohara A."/>
            <person name="Ohji S."/>
            <person name="Ichikawa N."/>
        </authorList>
    </citation>
    <scope>NUCLEOTIDE SEQUENCE [LARGE SCALE GENOMIC DNA]</scope>
    <source>
        <strain evidence="5 6">NBRC 103581</strain>
    </source>
</reference>
<evidence type="ECO:0000256" key="3">
    <source>
        <dbReference type="SAM" id="SignalP"/>
    </source>
</evidence>
<dbReference type="RefSeq" id="WP_146793707.1">
    <property type="nucleotide sequence ID" value="NZ_BARC01000005.1"/>
</dbReference>
<evidence type="ECO:0000313" key="5">
    <source>
        <dbReference type="EMBL" id="GEK92743.1"/>
    </source>
</evidence>
<keyword evidence="6" id="KW-1185">Reference proteome</keyword>
<feature type="region of interest" description="Disordered" evidence="1">
    <location>
        <begin position="26"/>
        <end position="54"/>
    </location>
</feature>
<proteinExistence type="predicted"/>
<feature type="transmembrane region" description="Helical" evidence="2">
    <location>
        <begin position="94"/>
        <end position="114"/>
    </location>
</feature>
<evidence type="ECO:0000256" key="1">
    <source>
        <dbReference type="SAM" id="MobiDB-lite"/>
    </source>
</evidence>
<dbReference type="PANTHER" id="PTHR41542">
    <property type="entry name" value="BLL5807 PROTEIN"/>
    <property type="match status" value="1"/>
</dbReference>
<dbReference type="Pfam" id="PF04280">
    <property type="entry name" value="Tim44"/>
    <property type="match status" value="1"/>
</dbReference>
<comment type="caution">
    <text evidence="5">The sequence shown here is derived from an EMBL/GenBank/DDBJ whole genome shotgun (WGS) entry which is preliminary data.</text>
</comment>
<name>A0A511AZJ5_9PROT</name>
<dbReference type="EMBL" id="BJUZ01000001">
    <property type="protein sequence ID" value="GEK92743.1"/>
    <property type="molecule type" value="Genomic_DNA"/>
</dbReference>
<keyword evidence="2" id="KW-1133">Transmembrane helix</keyword>
<feature type="compositionally biased region" description="Polar residues" evidence="1">
    <location>
        <begin position="32"/>
        <end position="48"/>
    </location>
</feature>
<dbReference type="InterPro" id="IPR032710">
    <property type="entry name" value="NTF2-like_dom_sf"/>
</dbReference>
<dbReference type="Proteomes" id="UP000321230">
    <property type="component" value="Unassembled WGS sequence"/>
</dbReference>
<sequence>MRKTRFFPLALAILCTLGTADARPGQGMSMGSRGSHTWSAPPRTSMTPSWARPMDRTATPNTGFGAAQPRPAVPPMYGRPASRYGTSFPSRHPFMTGFMGGMLGAGLFGILSGHGMFGGMSGGTSFLGFLFQVLIIGGLIVFLIRAFGRRGNAGGPVGSGFARAGAGPVSLTTQDYKEFEMLLQNVQAAWSARDMRALSNMATPEMAGYFNEQLSDLASRGARNVVSGVQFMGGDLSEAWREGSFTYATVAMRYSMFDVTTDMMGQVIDGSTTERTTVTELWTFLKADGRGNWVLSAIQQGG</sequence>
<organism evidence="5 6">
    <name type="scientific">Gluconobacter wancherniae NBRC 103581</name>
    <dbReference type="NCBI Taxonomy" id="656744"/>
    <lineage>
        <taxon>Bacteria</taxon>
        <taxon>Pseudomonadati</taxon>
        <taxon>Pseudomonadota</taxon>
        <taxon>Alphaproteobacteria</taxon>
        <taxon>Acetobacterales</taxon>
        <taxon>Acetobacteraceae</taxon>
        <taxon>Gluconobacter</taxon>
    </lineage>
</organism>
<keyword evidence="3" id="KW-0732">Signal</keyword>
<dbReference type="PANTHER" id="PTHR41542:SF1">
    <property type="entry name" value="BLL5807 PROTEIN"/>
    <property type="match status" value="1"/>
</dbReference>
<dbReference type="OrthoDB" id="9780873at2"/>
<accession>A0A511AZJ5</accession>
<keyword evidence="2" id="KW-0472">Membrane</keyword>